<dbReference type="Gene3D" id="2.60.40.10">
    <property type="entry name" value="Immunoglobulins"/>
    <property type="match status" value="1"/>
</dbReference>
<sequence length="233" mass="25259">MKKITISLALVLIAFAASAHALWIETEAKGNKSKAHHVRVYLGEFSDNERDSVANWFSNMKDIELFVTDPAGNRQKITLKDAGNHYLGEFTPSSDGNYTLSVAHTVADVYNEGKIEYYATASVNVGKASASSLAKSTFLSVVPVAAGKLASPLDLQVFMEGQPVAKTKVMVASPDGWEKTMYSNEEGKVVCRPVQSGTHMLEAVKVLKTPGTHNGKSYKSVTHLVTHCVQVNK</sequence>
<dbReference type="EMBL" id="SGXA01000001">
    <property type="protein sequence ID" value="RZS74565.1"/>
    <property type="molecule type" value="Genomic_DNA"/>
</dbReference>
<keyword evidence="1" id="KW-0732">Signal</keyword>
<dbReference type="RefSeq" id="WP_130539022.1">
    <property type="nucleotide sequence ID" value="NZ_CP042431.1"/>
</dbReference>
<evidence type="ECO:0000313" key="2">
    <source>
        <dbReference type="EMBL" id="RZS74565.1"/>
    </source>
</evidence>
<dbReference type="AlphaFoldDB" id="A0A4Q7N2X2"/>
<accession>A0A4Q7N2X2</accession>
<dbReference type="InterPro" id="IPR013783">
    <property type="entry name" value="Ig-like_fold"/>
</dbReference>
<dbReference type="Proteomes" id="UP000293874">
    <property type="component" value="Unassembled WGS sequence"/>
</dbReference>
<reference evidence="2 3" key="1">
    <citation type="submission" date="2019-02" db="EMBL/GenBank/DDBJ databases">
        <title>Genomic Encyclopedia of Type Strains, Phase IV (KMG-IV): sequencing the most valuable type-strain genomes for metagenomic binning, comparative biology and taxonomic classification.</title>
        <authorList>
            <person name="Goeker M."/>
        </authorList>
    </citation>
    <scope>NUCLEOTIDE SEQUENCE [LARGE SCALE GENOMIC DNA]</scope>
    <source>
        <strain evidence="2 3">DSM 18116</strain>
    </source>
</reference>
<name>A0A4Q7N2X2_9BACT</name>
<dbReference type="Pfam" id="PF10670">
    <property type="entry name" value="DUF4198"/>
    <property type="match status" value="1"/>
</dbReference>
<comment type="caution">
    <text evidence="2">The sequence shown here is derived from an EMBL/GenBank/DDBJ whole genome shotgun (WGS) entry which is preliminary data.</text>
</comment>
<dbReference type="InterPro" id="IPR019613">
    <property type="entry name" value="DUF4198"/>
</dbReference>
<evidence type="ECO:0000313" key="3">
    <source>
        <dbReference type="Proteomes" id="UP000293874"/>
    </source>
</evidence>
<feature type="signal peptide" evidence="1">
    <location>
        <begin position="1"/>
        <end position="21"/>
    </location>
</feature>
<gene>
    <name evidence="2" type="ORF">EV199_0414</name>
</gene>
<protein>
    <submittedName>
        <fullName evidence="2">Uncharacterized protein DUF4198</fullName>
    </submittedName>
</protein>
<dbReference type="OrthoDB" id="1148550at2"/>
<evidence type="ECO:0000256" key="1">
    <source>
        <dbReference type="SAM" id="SignalP"/>
    </source>
</evidence>
<proteinExistence type="predicted"/>
<organism evidence="2 3">
    <name type="scientific">Pseudobacter ginsenosidimutans</name>
    <dbReference type="NCBI Taxonomy" id="661488"/>
    <lineage>
        <taxon>Bacteria</taxon>
        <taxon>Pseudomonadati</taxon>
        <taxon>Bacteroidota</taxon>
        <taxon>Chitinophagia</taxon>
        <taxon>Chitinophagales</taxon>
        <taxon>Chitinophagaceae</taxon>
        <taxon>Pseudobacter</taxon>
    </lineage>
</organism>
<feature type="chain" id="PRO_5020789580" evidence="1">
    <location>
        <begin position="22"/>
        <end position="233"/>
    </location>
</feature>
<keyword evidence="3" id="KW-1185">Reference proteome</keyword>